<evidence type="ECO:0000256" key="3">
    <source>
        <dbReference type="ARBA" id="ARBA00030757"/>
    </source>
</evidence>
<dbReference type="CDD" id="cd02440">
    <property type="entry name" value="AdoMet_MTases"/>
    <property type="match status" value="1"/>
</dbReference>
<organism evidence="4 5">
    <name type="scientific">Caedimonas varicaedens</name>
    <dbReference type="NCBI Taxonomy" id="1629334"/>
    <lineage>
        <taxon>Bacteria</taxon>
        <taxon>Pseudomonadati</taxon>
        <taxon>Pseudomonadota</taxon>
        <taxon>Alphaproteobacteria</taxon>
        <taxon>Holosporales</taxon>
        <taxon>Caedimonadaceae</taxon>
        <taxon>Caedimonas</taxon>
    </lineage>
</organism>
<dbReference type="Pfam" id="PF01135">
    <property type="entry name" value="PCMT"/>
    <property type="match status" value="1"/>
</dbReference>
<dbReference type="EMBL" id="BBVC01000029">
    <property type="protein sequence ID" value="GAO98184.1"/>
    <property type="molecule type" value="Genomic_DNA"/>
</dbReference>
<gene>
    <name evidence="4" type="primary">pcm</name>
    <name evidence="4" type="ORF">Cva_00832</name>
</gene>
<dbReference type="PANTHER" id="PTHR11579">
    <property type="entry name" value="PROTEIN-L-ISOASPARTATE O-METHYLTRANSFERASE"/>
    <property type="match status" value="1"/>
</dbReference>
<reference evidence="4 5" key="1">
    <citation type="submission" date="2015-03" db="EMBL/GenBank/DDBJ databases">
        <title>Caedibacter varicaedens, whole genome shotgun sequence.</title>
        <authorList>
            <person name="Suzuki H."/>
            <person name="Dapper A.L."/>
            <person name="Gibson A.K."/>
            <person name="Jackson C."/>
            <person name="Lee H."/>
            <person name="Pejaver V.R."/>
            <person name="Doak T."/>
            <person name="Lynch M."/>
        </authorList>
    </citation>
    <scope>NUCLEOTIDE SEQUENCE [LARGE SCALE GENOMIC DNA]</scope>
</reference>
<dbReference type="GO" id="GO:0004719">
    <property type="term" value="F:protein-L-isoaspartate (D-aspartate) O-methyltransferase activity"/>
    <property type="evidence" value="ECO:0007669"/>
    <property type="project" value="InterPro"/>
</dbReference>
<dbReference type="AlphaFoldDB" id="A0A0K8ME85"/>
<sequence>MAIYTQARDNMVLSQLLPNKIFSGAILKIMAKLPREEFVPRSLSHLCYGDEAIKVLKNRYLLSPMVFGRLAQEANIQKTEKILDIGFGTGYSSILLSFLCRKVISLENDKSLVTRLKNTLLEYEVLNVYPVSGSLRKGWSEEAPYDVIFIEGAVQHIPDVIMNQVKEGGRIITMQEQGFSAFPHALVLTKKEGSWTRKYPFEAATPRLDEFTVNERFIL</sequence>
<evidence type="ECO:0000256" key="1">
    <source>
        <dbReference type="ARBA" id="ARBA00005369"/>
    </source>
</evidence>
<proteinExistence type="inferred from homology"/>
<comment type="caution">
    <text evidence="4">The sequence shown here is derived from an EMBL/GenBank/DDBJ whole genome shotgun (WGS) entry which is preliminary data.</text>
</comment>
<dbReference type="InterPro" id="IPR029063">
    <property type="entry name" value="SAM-dependent_MTases_sf"/>
</dbReference>
<protein>
    <recommendedName>
        <fullName evidence="2">Protein-L-isoaspartate O-methyltransferase</fullName>
    </recommendedName>
    <alternativeName>
        <fullName evidence="3">Protein L-isoaspartyl methyltransferase</fullName>
    </alternativeName>
</protein>
<dbReference type="Proteomes" id="UP000036771">
    <property type="component" value="Unassembled WGS sequence"/>
</dbReference>
<name>A0A0K8ME85_9PROT</name>
<keyword evidence="4" id="KW-0489">Methyltransferase</keyword>
<evidence type="ECO:0000256" key="2">
    <source>
        <dbReference type="ARBA" id="ARBA00013346"/>
    </source>
</evidence>
<evidence type="ECO:0000313" key="4">
    <source>
        <dbReference type="EMBL" id="GAO98184.1"/>
    </source>
</evidence>
<evidence type="ECO:0000313" key="5">
    <source>
        <dbReference type="Proteomes" id="UP000036771"/>
    </source>
</evidence>
<keyword evidence="5" id="KW-1185">Reference proteome</keyword>
<dbReference type="SUPFAM" id="SSF53335">
    <property type="entry name" value="S-adenosyl-L-methionine-dependent methyltransferases"/>
    <property type="match status" value="1"/>
</dbReference>
<dbReference type="GO" id="GO:0005737">
    <property type="term" value="C:cytoplasm"/>
    <property type="evidence" value="ECO:0007669"/>
    <property type="project" value="TreeGrafter"/>
</dbReference>
<keyword evidence="4" id="KW-0808">Transferase</keyword>
<dbReference type="GO" id="GO:0032259">
    <property type="term" value="P:methylation"/>
    <property type="evidence" value="ECO:0007669"/>
    <property type="project" value="UniProtKB-KW"/>
</dbReference>
<dbReference type="STRING" id="1629334.Cva_00832"/>
<dbReference type="PANTHER" id="PTHR11579:SF18">
    <property type="entry name" value="PROTEIN-L-ISOASPARTATE O-METHYLTRANSFERASE"/>
    <property type="match status" value="1"/>
</dbReference>
<dbReference type="InterPro" id="IPR000682">
    <property type="entry name" value="PCMT"/>
</dbReference>
<dbReference type="Gene3D" id="3.40.50.150">
    <property type="entry name" value="Vaccinia Virus protein VP39"/>
    <property type="match status" value="1"/>
</dbReference>
<accession>A0A0K8ME85</accession>
<dbReference type="OrthoDB" id="9798496at2"/>
<comment type="similarity">
    <text evidence="1">Belongs to the methyltransferase superfamily. L-isoaspartyl/D-aspartyl protein methyltransferase family.</text>
</comment>